<evidence type="ECO:0000313" key="1">
    <source>
        <dbReference type="EMBL" id="KDO55358.1"/>
    </source>
</evidence>
<reference evidence="1 2" key="1">
    <citation type="submission" date="2014-04" db="EMBL/GenBank/DDBJ databases">
        <authorList>
            <consortium name="International Citrus Genome Consortium"/>
            <person name="Gmitter F."/>
            <person name="Chen C."/>
            <person name="Farmerie W."/>
            <person name="Harkins T."/>
            <person name="Desany B."/>
            <person name="Mohiuddin M."/>
            <person name="Kodira C."/>
            <person name="Borodovsky M."/>
            <person name="Lomsadze A."/>
            <person name="Burns P."/>
            <person name="Jenkins J."/>
            <person name="Prochnik S."/>
            <person name="Shu S."/>
            <person name="Chapman J."/>
            <person name="Pitluck S."/>
            <person name="Schmutz J."/>
            <person name="Rokhsar D."/>
        </authorList>
    </citation>
    <scope>NUCLEOTIDE SEQUENCE</scope>
</reference>
<accession>A0A067EJU6</accession>
<dbReference type="Proteomes" id="UP000027120">
    <property type="component" value="Unassembled WGS sequence"/>
</dbReference>
<dbReference type="EMBL" id="KK784985">
    <property type="protein sequence ID" value="KDO55358.1"/>
    <property type="molecule type" value="Genomic_DNA"/>
</dbReference>
<sequence>MELQLQFFQEEGKQLLRLLLLRRGRKRRRRVMKTWVSLFLI</sequence>
<dbReference type="AlphaFoldDB" id="A0A067EJU6"/>
<proteinExistence type="predicted"/>
<gene>
    <name evidence="1" type="ORF">CISIN_1g0463192mg</name>
</gene>
<protein>
    <submittedName>
        <fullName evidence="1">Uncharacterized protein</fullName>
    </submittedName>
</protein>
<feature type="non-terminal residue" evidence="1">
    <location>
        <position position="41"/>
    </location>
</feature>
<keyword evidence="2" id="KW-1185">Reference proteome</keyword>
<evidence type="ECO:0000313" key="2">
    <source>
        <dbReference type="Proteomes" id="UP000027120"/>
    </source>
</evidence>
<name>A0A067EJU6_CITSI</name>
<organism evidence="1 2">
    <name type="scientific">Citrus sinensis</name>
    <name type="common">Sweet orange</name>
    <name type="synonym">Citrus aurantium var. sinensis</name>
    <dbReference type="NCBI Taxonomy" id="2711"/>
    <lineage>
        <taxon>Eukaryota</taxon>
        <taxon>Viridiplantae</taxon>
        <taxon>Streptophyta</taxon>
        <taxon>Embryophyta</taxon>
        <taxon>Tracheophyta</taxon>
        <taxon>Spermatophyta</taxon>
        <taxon>Magnoliopsida</taxon>
        <taxon>eudicotyledons</taxon>
        <taxon>Gunneridae</taxon>
        <taxon>Pentapetalae</taxon>
        <taxon>rosids</taxon>
        <taxon>malvids</taxon>
        <taxon>Sapindales</taxon>
        <taxon>Rutaceae</taxon>
        <taxon>Aurantioideae</taxon>
        <taxon>Citrus</taxon>
    </lineage>
</organism>